<dbReference type="Gene3D" id="3.20.20.70">
    <property type="entry name" value="Aldolase class I"/>
    <property type="match status" value="1"/>
</dbReference>
<dbReference type="Gene3D" id="3.50.50.60">
    <property type="entry name" value="FAD/NAD(P)-binding domain"/>
    <property type="match status" value="1"/>
</dbReference>
<comment type="cofactor">
    <cofactor evidence="1">
        <name>FMN</name>
        <dbReference type="ChEBI" id="CHEBI:58210"/>
    </cofactor>
</comment>
<comment type="cofactor">
    <cofactor evidence="2">
        <name>[4Fe-4S] cluster</name>
        <dbReference type="ChEBI" id="CHEBI:49883"/>
    </cofactor>
</comment>
<evidence type="ECO:0000256" key="2">
    <source>
        <dbReference type="ARBA" id="ARBA00001966"/>
    </source>
</evidence>
<dbReference type="PANTHER" id="PTHR42917">
    <property type="entry name" value="2,4-DIENOYL-COA REDUCTASE"/>
    <property type="match status" value="1"/>
</dbReference>
<comment type="caution">
    <text evidence="12">The sequence shown here is derived from an EMBL/GenBank/DDBJ whole genome shotgun (WGS) entry which is preliminary data.</text>
</comment>
<dbReference type="GO" id="GO:0051536">
    <property type="term" value="F:iron-sulfur cluster binding"/>
    <property type="evidence" value="ECO:0007669"/>
    <property type="project" value="UniProtKB-KW"/>
</dbReference>
<keyword evidence="4" id="KW-0285">Flavoprotein</keyword>
<dbReference type="Pfam" id="PF00724">
    <property type="entry name" value="Oxidored_FMN"/>
    <property type="match status" value="1"/>
</dbReference>
<protein>
    <recommendedName>
        <fullName evidence="13">NADH:flavin oxidoreductase/NADH oxidase N-terminal domain-containing protein</fullName>
    </recommendedName>
</protein>
<dbReference type="SUPFAM" id="SSF51395">
    <property type="entry name" value="FMN-linked oxidoreductases"/>
    <property type="match status" value="1"/>
</dbReference>
<name>A0A0F9NV40_9ZZZZ</name>
<evidence type="ECO:0000256" key="3">
    <source>
        <dbReference type="ARBA" id="ARBA00011048"/>
    </source>
</evidence>
<evidence type="ECO:0008006" key="13">
    <source>
        <dbReference type="Google" id="ProtNLM"/>
    </source>
</evidence>
<evidence type="ECO:0000259" key="10">
    <source>
        <dbReference type="Pfam" id="PF00724"/>
    </source>
</evidence>
<dbReference type="Gene3D" id="3.40.50.720">
    <property type="entry name" value="NAD(P)-binding Rossmann-like Domain"/>
    <property type="match status" value="1"/>
</dbReference>
<dbReference type="InterPro" id="IPR023753">
    <property type="entry name" value="FAD/NAD-binding_dom"/>
</dbReference>
<dbReference type="PRINTS" id="PR00368">
    <property type="entry name" value="FADPNR"/>
</dbReference>
<evidence type="ECO:0000256" key="1">
    <source>
        <dbReference type="ARBA" id="ARBA00001917"/>
    </source>
</evidence>
<feature type="domain" description="NADH:flavin oxidoreductase/NADH oxidase N-terminal" evidence="10">
    <location>
        <begin position="3"/>
        <end position="329"/>
    </location>
</feature>
<keyword evidence="7" id="KW-0560">Oxidoreductase</keyword>
<comment type="similarity">
    <text evidence="3">In the N-terminal section; belongs to the NADH:flavin oxidoreductase/NADH oxidase family.</text>
</comment>
<evidence type="ECO:0000256" key="6">
    <source>
        <dbReference type="ARBA" id="ARBA00022723"/>
    </source>
</evidence>
<evidence type="ECO:0000259" key="11">
    <source>
        <dbReference type="Pfam" id="PF07992"/>
    </source>
</evidence>
<evidence type="ECO:0000256" key="8">
    <source>
        <dbReference type="ARBA" id="ARBA00023004"/>
    </source>
</evidence>
<dbReference type="AlphaFoldDB" id="A0A0F9NV40"/>
<keyword evidence="9" id="KW-0411">Iron-sulfur</keyword>
<evidence type="ECO:0000256" key="7">
    <source>
        <dbReference type="ARBA" id="ARBA00023002"/>
    </source>
</evidence>
<dbReference type="EMBL" id="LAZR01007453">
    <property type="protein sequence ID" value="KKM85167.1"/>
    <property type="molecule type" value="Genomic_DNA"/>
</dbReference>
<reference evidence="12" key="1">
    <citation type="journal article" date="2015" name="Nature">
        <title>Complex archaea that bridge the gap between prokaryotes and eukaryotes.</title>
        <authorList>
            <person name="Spang A."/>
            <person name="Saw J.H."/>
            <person name="Jorgensen S.L."/>
            <person name="Zaremba-Niedzwiedzka K."/>
            <person name="Martijn J."/>
            <person name="Lind A.E."/>
            <person name="van Eijk R."/>
            <person name="Schleper C."/>
            <person name="Guy L."/>
            <person name="Ettema T.J."/>
        </authorList>
    </citation>
    <scope>NUCLEOTIDE SEQUENCE</scope>
</reference>
<dbReference type="InterPro" id="IPR001155">
    <property type="entry name" value="OxRdtase_FMN_N"/>
</dbReference>
<sequence>MSKLYEPIKIGNIKVKNRLAMSAMDLGFASDGFINERFIDFYIERARGGVGLIVVGGCYPEMAGKVWKSIIGLDKDDFIPGLKKLTDTIHKYDVKVAAQLLHGGRSASSFFTKMQPVSASSIAHVNIKQAPHALTIPEIKRVIEGFVNATVRVKKAGFDAVEIHGGMGYLINQFLTRATNKRKDRYGGSLKNRINFAKEIVIATKEKVGKKFPIIFRLSGDDFIVDGLKIDESVEIAKELEKAGVDAFNVSPGWHESRTPIMLMAIPRMSYIFLSEKIKDNVNVPVIGSVRINDLALAEEILDNDQSDMISIGRPLIADPELPKKYKKRQFDDIRRCIACNQGCFDSLLNFKSISCLYNVRAGKEREYKIKKAKKKKKVMVIGGGPAGLEAARVAALRGHEVHLYEKTNALGGQLRYAYIPPGREEIENVINFLETQIKKMNVKIQLCKKVDMATIKELKPDAVIAAVGGTPIVPGIPGVKERNVVVAEDVFDNKVKVGREVVIIGGGTIGCEIALHVAKMGAMKPDVACFLLKNNVIKGDELVELTSRGKRNITILEMKNKIGGRFGISTRWIILKQIKDAGINSITGVNVKEFKNINKPKASSNSKDINEKIRITYEKDKRDNSLLADTVVIAAGYKSNQSLFKGLDGKIDELYKIGDCVSVRTALEAIYEGFEAGLKV</sequence>
<evidence type="ECO:0000256" key="9">
    <source>
        <dbReference type="ARBA" id="ARBA00023014"/>
    </source>
</evidence>
<dbReference type="CDD" id="cd02803">
    <property type="entry name" value="OYE_like_FMN_family"/>
    <property type="match status" value="1"/>
</dbReference>
<dbReference type="GO" id="GO:0010181">
    <property type="term" value="F:FMN binding"/>
    <property type="evidence" value="ECO:0007669"/>
    <property type="project" value="InterPro"/>
</dbReference>
<evidence type="ECO:0000256" key="4">
    <source>
        <dbReference type="ARBA" id="ARBA00022630"/>
    </source>
</evidence>
<dbReference type="PANTHER" id="PTHR42917:SF2">
    <property type="entry name" value="2,4-DIENOYL-COA REDUCTASE [(2E)-ENOYL-COA-PRODUCING]"/>
    <property type="match status" value="1"/>
</dbReference>
<dbReference type="GO" id="GO:0046872">
    <property type="term" value="F:metal ion binding"/>
    <property type="evidence" value="ECO:0007669"/>
    <property type="project" value="UniProtKB-KW"/>
</dbReference>
<dbReference type="SUPFAM" id="SSF51905">
    <property type="entry name" value="FAD/NAD(P)-binding domain"/>
    <property type="match status" value="1"/>
</dbReference>
<dbReference type="InterPro" id="IPR036188">
    <property type="entry name" value="FAD/NAD-bd_sf"/>
</dbReference>
<evidence type="ECO:0000313" key="12">
    <source>
        <dbReference type="EMBL" id="KKM85167.1"/>
    </source>
</evidence>
<dbReference type="GO" id="GO:0016491">
    <property type="term" value="F:oxidoreductase activity"/>
    <property type="evidence" value="ECO:0007669"/>
    <property type="project" value="UniProtKB-KW"/>
</dbReference>
<keyword evidence="6" id="KW-0479">Metal-binding</keyword>
<keyword evidence="5" id="KW-0288">FMN</keyword>
<dbReference type="PRINTS" id="PR00469">
    <property type="entry name" value="PNDRDTASEII"/>
</dbReference>
<keyword evidence="8" id="KW-0408">Iron</keyword>
<organism evidence="12">
    <name type="scientific">marine sediment metagenome</name>
    <dbReference type="NCBI Taxonomy" id="412755"/>
    <lineage>
        <taxon>unclassified sequences</taxon>
        <taxon>metagenomes</taxon>
        <taxon>ecological metagenomes</taxon>
    </lineage>
</organism>
<gene>
    <name evidence="12" type="ORF">LCGC14_1291760</name>
</gene>
<dbReference type="InterPro" id="IPR013785">
    <property type="entry name" value="Aldolase_TIM"/>
</dbReference>
<dbReference type="InterPro" id="IPR051793">
    <property type="entry name" value="NADH:flavin_oxidoreductase"/>
</dbReference>
<proteinExistence type="inferred from homology"/>
<accession>A0A0F9NV40</accession>
<feature type="domain" description="FAD/NAD(P)-binding" evidence="11">
    <location>
        <begin position="377"/>
        <end position="658"/>
    </location>
</feature>
<dbReference type="Pfam" id="PF07992">
    <property type="entry name" value="Pyr_redox_2"/>
    <property type="match status" value="1"/>
</dbReference>
<evidence type="ECO:0000256" key="5">
    <source>
        <dbReference type="ARBA" id="ARBA00022643"/>
    </source>
</evidence>